<reference evidence="1 2" key="1">
    <citation type="submission" date="2019-05" db="EMBL/GenBank/DDBJ databases">
        <title>Another draft genome of Portunus trituberculatus and its Hox gene families provides insights of decapod evolution.</title>
        <authorList>
            <person name="Jeong J.-H."/>
            <person name="Song I."/>
            <person name="Kim S."/>
            <person name="Choi T."/>
            <person name="Kim D."/>
            <person name="Ryu S."/>
            <person name="Kim W."/>
        </authorList>
    </citation>
    <scope>NUCLEOTIDE SEQUENCE [LARGE SCALE GENOMIC DNA]</scope>
    <source>
        <tissue evidence="1">Muscle</tissue>
    </source>
</reference>
<evidence type="ECO:0000313" key="1">
    <source>
        <dbReference type="EMBL" id="MPC60133.1"/>
    </source>
</evidence>
<dbReference type="Proteomes" id="UP000324222">
    <property type="component" value="Unassembled WGS sequence"/>
</dbReference>
<organism evidence="1 2">
    <name type="scientific">Portunus trituberculatus</name>
    <name type="common">Swimming crab</name>
    <name type="synonym">Neptunus trituberculatus</name>
    <dbReference type="NCBI Taxonomy" id="210409"/>
    <lineage>
        <taxon>Eukaryota</taxon>
        <taxon>Metazoa</taxon>
        <taxon>Ecdysozoa</taxon>
        <taxon>Arthropoda</taxon>
        <taxon>Crustacea</taxon>
        <taxon>Multicrustacea</taxon>
        <taxon>Malacostraca</taxon>
        <taxon>Eumalacostraca</taxon>
        <taxon>Eucarida</taxon>
        <taxon>Decapoda</taxon>
        <taxon>Pleocyemata</taxon>
        <taxon>Brachyura</taxon>
        <taxon>Eubrachyura</taxon>
        <taxon>Portunoidea</taxon>
        <taxon>Portunidae</taxon>
        <taxon>Portuninae</taxon>
        <taxon>Portunus</taxon>
    </lineage>
</organism>
<protein>
    <submittedName>
        <fullName evidence="1">Uncharacterized protein</fullName>
    </submittedName>
</protein>
<proteinExistence type="predicted"/>
<comment type="caution">
    <text evidence="1">The sequence shown here is derived from an EMBL/GenBank/DDBJ whole genome shotgun (WGS) entry which is preliminary data.</text>
</comment>
<gene>
    <name evidence="1" type="ORF">E2C01_054170</name>
</gene>
<sequence>MCRSVGERSQSGQQPGLSPLLHLRRLQVRVGPFVTWLGRALAIFGWRHPGRGRTQFSDCFALHTLALIANLVGGGAKCVTSEHEMDYFRPTRARTFPRGGCSGRSFASNIFAVVSPLR</sequence>
<keyword evidence="2" id="KW-1185">Reference proteome</keyword>
<accession>A0A5B7GR83</accession>
<name>A0A5B7GR83_PORTR</name>
<evidence type="ECO:0000313" key="2">
    <source>
        <dbReference type="Proteomes" id="UP000324222"/>
    </source>
</evidence>
<dbReference type="AlphaFoldDB" id="A0A5B7GR83"/>
<dbReference type="EMBL" id="VSRR010017215">
    <property type="protein sequence ID" value="MPC60133.1"/>
    <property type="molecule type" value="Genomic_DNA"/>
</dbReference>